<dbReference type="Gene3D" id="3.40.1190.20">
    <property type="match status" value="1"/>
</dbReference>
<proteinExistence type="inferred from homology"/>
<feature type="binding site" evidence="17">
    <location>
        <position position="374"/>
    </location>
    <ligand>
        <name>(6S)-NADPHX</name>
        <dbReference type="ChEBI" id="CHEBI:64076"/>
    </ligand>
</feature>
<accession>A0A3S9P2B6</accession>
<evidence type="ECO:0000256" key="15">
    <source>
        <dbReference type="ARBA" id="ARBA00048238"/>
    </source>
</evidence>
<evidence type="ECO:0000256" key="3">
    <source>
        <dbReference type="ARBA" id="ARBA00006001"/>
    </source>
</evidence>
<reference evidence="22 23" key="1">
    <citation type="submission" date="2018-12" db="EMBL/GenBank/DDBJ databases">
        <title>Flammeovirga pectinis sp. nov., isolated from the gut of the Korean scallop, Patinopecten yessoensis.</title>
        <authorList>
            <person name="Bae J.-W."/>
            <person name="Jeong Y.-S."/>
            <person name="Kang W."/>
        </authorList>
    </citation>
    <scope>NUCLEOTIDE SEQUENCE [LARGE SCALE GENOMIC DNA]</scope>
    <source>
        <strain evidence="22 23">L12M1</strain>
    </source>
</reference>
<evidence type="ECO:0000256" key="6">
    <source>
        <dbReference type="ARBA" id="ARBA00022741"/>
    </source>
</evidence>
<dbReference type="InterPro" id="IPR029056">
    <property type="entry name" value="Ribokinase-like"/>
</dbReference>
<dbReference type="Proteomes" id="UP000267268">
    <property type="component" value="Chromosome 1"/>
</dbReference>
<comment type="similarity">
    <text evidence="3 19">In the N-terminal section; belongs to the NnrE/AIBP family.</text>
</comment>
<keyword evidence="7 17" id="KW-0067">ATP-binding</keyword>
<dbReference type="PROSITE" id="PS51383">
    <property type="entry name" value="YJEF_C_3"/>
    <property type="match status" value="1"/>
</dbReference>
<dbReference type="GO" id="GO:0005524">
    <property type="term" value="F:ATP binding"/>
    <property type="evidence" value="ECO:0007669"/>
    <property type="project" value="UniProtKB-UniRule"/>
</dbReference>
<evidence type="ECO:0000256" key="10">
    <source>
        <dbReference type="ARBA" id="ARBA00023027"/>
    </source>
</evidence>
<dbReference type="GO" id="GO:0110051">
    <property type="term" value="P:metabolite repair"/>
    <property type="evidence" value="ECO:0007669"/>
    <property type="project" value="TreeGrafter"/>
</dbReference>
<comment type="catalytic activity">
    <reaction evidence="16 17 19">
        <text>(6S)-NADPHX + ADP = AMP + phosphate + NADPH + H(+)</text>
        <dbReference type="Rhea" id="RHEA:32235"/>
        <dbReference type="ChEBI" id="CHEBI:15378"/>
        <dbReference type="ChEBI" id="CHEBI:43474"/>
        <dbReference type="ChEBI" id="CHEBI:57783"/>
        <dbReference type="ChEBI" id="CHEBI:64076"/>
        <dbReference type="ChEBI" id="CHEBI:456215"/>
        <dbReference type="ChEBI" id="CHEBI:456216"/>
        <dbReference type="EC" id="4.2.1.136"/>
    </reaction>
</comment>
<dbReference type="EMBL" id="CP034562">
    <property type="protein sequence ID" value="AZQ62304.1"/>
    <property type="molecule type" value="Genomic_DNA"/>
</dbReference>
<dbReference type="HAMAP" id="MF_01965">
    <property type="entry name" value="NADHX_dehydratase"/>
    <property type="match status" value="1"/>
</dbReference>
<dbReference type="PIRSF" id="PIRSF017184">
    <property type="entry name" value="Nnr"/>
    <property type="match status" value="1"/>
</dbReference>
<comment type="similarity">
    <text evidence="4 19">In the C-terminal section; belongs to the NnrD/CARKD family.</text>
</comment>
<evidence type="ECO:0000256" key="4">
    <source>
        <dbReference type="ARBA" id="ARBA00009524"/>
    </source>
</evidence>
<feature type="binding site" evidence="18">
    <location>
        <begin position="128"/>
        <end position="134"/>
    </location>
    <ligand>
        <name>(6S)-NADPHX</name>
        <dbReference type="ChEBI" id="CHEBI:64076"/>
    </ligand>
</feature>
<dbReference type="EC" id="5.1.99.6" evidence="19"/>
<keyword evidence="10 17" id="KW-0520">NAD</keyword>
<dbReference type="Pfam" id="PF01256">
    <property type="entry name" value="Carb_kinase"/>
    <property type="match status" value="1"/>
</dbReference>
<dbReference type="Gene3D" id="3.40.50.10260">
    <property type="entry name" value="YjeF N-terminal domain"/>
    <property type="match status" value="1"/>
</dbReference>
<keyword evidence="13" id="KW-0511">Multifunctional enzyme</keyword>
<comment type="function">
    <text evidence="17">Catalyzes the dehydration of the S-form of NAD(P)HX at the expense of ADP, which is converted to AMP. Together with NAD(P)HX epimerase, which catalyzes the epimerization of the S- and R-forms, the enzyme allows the repair of both epimers of NAD(P)HX, a damaged form of NAD(P)H that is a result of enzymatic or heat-dependent hydration.</text>
</comment>
<name>A0A3S9P2B6_9BACT</name>
<feature type="domain" description="YjeF N-terminal" evidence="21">
    <location>
        <begin position="9"/>
        <end position="215"/>
    </location>
</feature>
<evidence type="ECO:0000256" key="12">
    <source>
        <dbReference type="ARBA" id="ARBA00023239"/>
    </source>
</evidence>
<comment type="caution">
    <text evidence="18">Lacks conserved residue(s) required for the propagation of feature annotation.</text>
</comment>
<feature type="binding site" evidence="18">
    <location>
        <position position="160"/>
    </location>
    <ligand>
        <name>K(+)</name>
        <dbReference type="ChEBI" id="CHEBI:29103"/>
    </ligand>
</feature>
<dbReference type="GO" id="GO:0052856">
    <property type="term" value="F:NAD(P)HX epimerase activity"/>
    <property type="evidence" value="ECO:0007669"/>
    <property type="project" value="UniProtKB-UniRule"/>
</dbReference>
<dbReference type="CDD" id="cd01171">
    <property type="entry name" value="YXKO-related"/>
    <property type="match status" value="1"/>
</dbReference>
<dbReference type="SUPFAM" id="SSF64153">
    <property type="entry name" value="YjeF N-terminal domain-like"/>
    <property type="match status" value="1"/>
</dbReference>
<dbReference type="NCBIfam" id="TIGR00196">
    <property type="entry name" value="yjeF_cterm"/>
    <property type="match status" value="1"/>
</dbReference>
<evidence type="ECO:0000256" key="11">
    <source>
        <dbReference type="ARBA" id="ARBA00023235"/>
    </source>
</evidence>
<comment type="function">
    <text evidence="18">Catalyzes the epimerization of the S- and R-forms of NAD(P)HX, a damaged form of NAD(P)H that is a result of enzymatic or heat-dependent hydration. This is a prerequisite for the S-specific NAD(P)H-hydrate dehydratase to allow the repair of both epimers of NAD(P)HX.</text>
</comment>
<feature type="binding site" evidence="17">
    <location>
        <position position="323"/>
    </location>
    <ligand>
        <name>(6S)-NADPHX</name>
        <dbReference type="ChEBI" id="CHEBI:64076"/>
    </ligand>
</feature>
<dbReference type="OrthoDB" id="9806925at2"/>
<feature type="binding site" evidence="17">
    <location>
        <position position="440"/>
    </location>
    <ligand>
        <name>(6S)-NADPHX</name>
        <dbReference type="ChEBI" id="CHEBI:64076"/>
    </ligand>
</feature>
<comment type="subunit">
    <text evidence="17">Homotetramer.</text>
</comment>
<dbReference type="GO" id="GO:0046872">
    <property type="term" value="F:metal ion binding"/>
    <property type="evidence" value="ECO:0007669"/>
    <property type="project" value="UniProtKB-UniRule"/>
</dbReference>
<comment type="catalytic activity">
    <reaction evidence="2 18 19">
        <text>(6R)-NADPHX = (6S)-NADPHX</text>
        <dbReference type="Rhea" id="RHEA:32227"/>
        <dbReference type="ChEBI" id="CHEBI:64076"/>
        <dbReference type="ChEBI" id="CHEBI:64077"/>
        <dbReference type="EC" id="5.1.99.6"/>
    </reaction>
</comment>
<evidence type="ECO:0000256" key="9">
    <source>
        <dbReference type="ARBA" id="ARBA00022958"/>
    </source>
</evidence>
<feature type="binding site" evidence="18">
    <location>
        <begin position="57"/>
        <end position="61"/>
    </location>
    <ligand>
        <name>(6S)-NADPHX</name>
        <dbReference type="ChEBI" id="CHEBI:64076"/>
    </ligand>
</feature>
<dbReference type="EC" id="4.2.1.136" evidence="19"/>
<feature type="binding site" evidence="18">
    <location>
        <position position="58"/>
    </location>
    <ligand>
        <name>K(+)</name>
        <dbReference type="ChEBI" id="CHEBI:29103"/>
    </ligand>
</feature>
<evidence type="ECO:0000256" key="5">
    <source>
        <dbReference type="ARBA" id="ARBA00022723"/>
    </source>
</evidence>
<gene>
    <name evidence="17" type="primary">nnrD</name>
    <name evidence="18" type="synonym">nnrE</name>
    <name evidence="22" type="ORF">EI427_08650</name>
</gene>
<dbReference type="GO" id="GO:0046496">
    <property type="term" value="P:nicotinamide nucleotide metabolic process"/>
    <property type="evidence" value="ECO:0007669"/>
    <property type="project" value="UniProtKB-UniRule"/>
</dbReference>
<evidence type="ECO:0000256" key="14">
    <source>
        <dbReference type="ARBA" id="ARBA00025153"/>
    </source>
</evidence>
<evidence type="ECO:0000256" key="17">
    <source>
        <dbReference type="HAMAP-Rule" id="MF_01965"/>
    </source>
</evidence>
<keyword evidence="11 18" id="KW-0413">Isomerase</keyword>
<keyword evidence="5 18" id="KW-0479">Metal-binding</keyword>
<comment type="similarity">
    <text evidence="18">Belongs to the NnrE/AIBP family.</text>
</comment>
<keyword evidence="9 18" id="KW-0630">Potassium</keyword>
<comment type="cofactor">
    <cofactor evidence="18 19">
        <name>K(+)</name>
        <dbReference type="ChEBI" id="CHEBI:29103"/>
    </cofactor>
    <text evidence="18 19">Binds 1 potassium ion per subunit.</text>
</comment>
<comment type="cofactor">
    <cofactor evidence="17">
        <name>Mg(2+)</name>
        <dbReference type="ChEBI" id="CHEBI:18420"/>
    </cofactor>
</comment>
<keyword evidence="12 17" id="KW-0456">Lyase</keyword>
<dbReference type="PROSITE" id="PS51385">
    <property type="entry name" value="YJEF_N"/>
    <property type="match status" value="1"/>
</dbReference>
<dbReference type="PANTHER" id="PTHR12592">
    <property type="entry name" value="ATP-DEPENDENT (S)-NAD(P)H-HYDRATE DEHYDRATASE FAMILY MEMBER"/>
    <property type="match status" value="1"/>
</dbReference>
<feature type="domain" description="YjeF C-terminal" evidence="20">
    <location>
        <begin position="225"/>
        <end position="499"/>
    </location>
</feature>
<dbReference type="InterPro" id="IPR036652">
    <property type="entry name" value="YjeF_N_dom_sf"/>
</dbReference>
<dbReference type="HAMAP" id="MF_01966">
    <property type="entry name" value="NADHX_epimerase"/>
    <property type="match status" value="1"/>
</dbReference>
<evidence type="ECO:0000256" key="2">
    <source>
        <dbReference type="ARBA" id="ARBA00000909"/>
    </source>
</evidence>
<keyword evidence="6 17" id="KW-0547">Nucleotide-binding</keyword>
<dbReference type="KEGG" id="fll:EI427_08650"/>
<feature type="binding site" evidence="18">
    <location>
        <position position="157"/>
    </location>
    <ligand>
        <name>(6S)-NADPHX</name>
        <dbReference type="ChEBI" id="CHEBI:64076"/>
    </ligand>
</feature>
<dbReference type="AlphaFoldDB" id="A0A3S9P2B6"/>
<feature type="binding site" evidence="17">
    <location>
        <begin position="410"/>
        <end position="414"/>
    </location>
    <ligand>
        <name>AMP</name>
        <dbReference type="ChEBI" id="CHEBI:456215"/>
    </ligand>
</feature>
<comment type="catalytic activity">
    <reaction evidence="15 17 19">
        <text>(6S)-NADHX + ADP = AMP + phosphate + NADH + H(+)</text>
        <dbReference type="Rhea" id="RHEA:32223"/>
        <dbReference type="ChEBI" id="CHEBI:15378"/>
        <dbReference type="ChEBI" id="CHEBI:43474"/>
        <dbReference type="ChEBI" id="CHEBI:57945"/>
        <dbReference type="ChEBI" id="CHEBI:64074"/>
        <dbReference type="ChEBI" id="CHEBI:456215"/>
        <dbReference type="ChEBI" id="CHEBI:456216"/>
        <dbReference type="EC" id="4.2.1.136"/>
    </reaction>
</comment>
<dbReference type="RefSeq" id="WP_126613672.1">
    <property type="nucleotide sequence ID" value="NZ_CP034562.1"/>
</dbReference>
<keyword evidence="23" id="KW-1185">Reference proteome</keyword>
<comment type="similarity">
    <text evidence="17">Belongs to the NnrD/CARKD family.</text>
</comment>
<protein>
    <recommendedName>
        <fullName evidence="19">Bifunctional NAD(P)H-hydrate repair enzyme</fullName>
    </recommendedName>
    <alternativeName>
        <fullName evidence="19">Nicotinamide nucleotide repair protein</fullName>
    </alternativeName>
    <domain>
        <recommendedName>
            <fullName evidence="19">ADP-dependent (S)-NAD(P)H-hydrate dehydratase</fullName>
            <ecNumber evidence="19">4.2.1.136</ecNumber>
        </recommendedName>
        <alternativeName>
            <fullName evidence="19">ADP-dependent NAD(P)HX dehydratase</fullName>
        </alternativeName>
    </domain>
    <domain>
        <recommendedName>
            <fullName evidence="19">NAD(P)H-hydrate epimerase</fullName>
            <ecNumber evidence="19">5.1.99.6</ecNumber>
        </recommendedName>
    </domain>
</protein>
<evidence type="ECO:0000259" key="20">
    <source>
        <dbReference type="PROSITE" id="PS51383"/>
    </source>
</evidence>
<evidence type="ECO:0000259" key="21">
    <source>
        <dbReference type="PROSITE" id="PS51385"/>
    </source>
</evidence>
<feature type="binding site" evidence="17">
    <location>
        <position position="439"/>
    </location>
    <ligand>
        <name>AMP</name>
        <dbReference type="ChEBI" id="CHEBI:456215"/>
    </ligand>
</feature>
<dbReference type="InterPro" id="IPR030677">
    <property type="entry name" value="Nnr"/>
</dbReference>
<feature type="binding site" evidence="18">
    <location>
        <position position="124"/>
    </location>
    <ligand>
        <name>K(+)</name>
        <dbReference type="ChEBI" id="CHEBI:29103"/>
    </ligand>
</feature>
<evidence type="ECO:0000313" key="23">
    <source>
        <dbReference type="Proteomes" id="UP000267268"/>
    </source>
</evidence>
<comment type="function">
    <text evidence="14 19">Bifunctional enzyme that catalyzes the epimerization of the S- and R-forms of NAD(P)HX and the dehydration of the S-form of NAD(P)HX at the expense of ADP, which is converted to AMP. This allows the repair of both epimers of NAD(P)HX, a damaged form of NAD(P)H that is a result of enzymatic or heat-dependent hydration.</text>
</comment>
<dbReference type="NCBIfam" id="TIGR00197">
    <property type="entry name" value="yjeF_nterm"/>
    <property type="match status" value="1"/>
</dbReference>
<organism evidence="22 23">
    <name type="scientific">Flammeovirga pectinis</name>
    <dbReference type="NCBI Taxonomy" id="2494373"/>
    <lineage>
        <taxon>Bacteria</taxon>
        <taxon>Pseudomonadati</taxon>
        <taxon>Bacteroidota</taxon>
        <taxon>Cytophagia</taxon>
        <taxon>Cytophagales</taxon>
        <taxon>Flammeovirgaceae</taxon>
        <taxon>Flammeovirga</taxon>
    </lineage>
</organism>
<feature type="binding site" evidence="17">
    <location>
        <position position="260"/>
    </location>
    <ligand>
        <name>(6S)-NADPHX</name>
        <dbReference type="ChEBI" id="CHEBI:64076"/>
    </ligand>
</feature>
<dbReference type="SUPFAM" id="SSF53613">
    <property type="entry name" value="Ribokinase-like"/>
    <property type="match status" value="1"/>
</dbReference>
<dbReference type="PANTHER" id="PTHR12592:SF0">
    <property type="entry name" value="ATP-DEPENDENT (S)-NAD(P)H-HYDRATE DEHYDRATASE"/>
    <property type="match status" value="1"/>
</dbReference>
<evidence type="ECO:0000256" key="13">
    <source>
        <dbReference type="ARBA" id="ARBA00023268"/>
    </source>
</evidence>
<sequence length="501" mass="55176">MKLFTTQQIRDWDIYTIKNEPIDSIDLMERAANRLTDWYYENCERYTDITFFCGVGNNGGDGLVMARLLHLLHFNVKCYIVHFSDKISEDFKQNLSRLPKNVPCYDIKEDSDVPVINDETVLVDCIFGSGLSRPPKGITQKTIIEINRSNNPVIAIDIASGLYADHYSTHFQTIIEADITLTLEVPKLAMLFPENDKNVGELNIIPIDLSKKFKEETPSNYFFTTHKNAQEIYRPRKRFDHKGKFGNLLIVGGSKGMIGAVQLATKAGLRAGAGKTTALVPACGYEIIQATIPEAMCISDPSRNHIVASTLVSKYSAIGIGPGIGQHEQTQKAVRSIIEDAEKPIVLDADALNMLSENDEWWSLIPENSILTPHLGEFERLAGIQFINSFDRLEAASKMAKEHNVIIVLKGANTAICLPNGQIHFNSTGNAGLAKGGSGDALLGIISSLLAQKYKPYEAAILGVYLHGKAGDYASADKGFESMVASDVIESLGKAFFELLK</sequence>
<comment type="catalytic activity">
    <reaction evidence="1 18 19">
        <text>(6R)-NADHX = (6S)-NADHX</text>
        <dbReference type="Rhea" id="RHEA:32215"/>
        <dbReference type="ChEBI" id="CHEBI:64074"/>
        <dbReference type="ChEBI" id="CHEBI:64075"/>
        <dbReference type="EC" id="5.1.99.6"/>
    </reaction>
</comment>
<dbReference type="InterPro" id="IPR000631">
    <property type="entry name" value="CARKD"/>
</dbReference>
<evidence type="ECO:0000256" key="1">
    <source>
        <dbReference type="ARBA" id="ARBA00000013"/>
    </source>
</evidence>
<evidence type="ECO:0000256" key="8">
    <source>
        <dbReference type="ARBA" id="ARBA00022857"/>
    </source>
</evidence>
<dbReference type="GO" id="GO:0052855">
    <property type="term" value="F:ADP-dependent NAD(P)H-hydrate dehydratase activity"/>
    <property type="evidence" value="ECO:0007669"/>
    <property type="project" value="UniProtKB-UniRule"/>
</dbReference>
<evidence type="ECO:0000256" key="16">
    <source>
        <dbReference type="ARBA" id="ARBA00049209"/>
    </source>
</evidence>
<evidence type="ECO:0000313" key="22">
    <source>
        <dbReference type="EMBL" id="AZQ62304.1"/>
    </source>
</evidence>
<evidence type="ECO:0000256" key="18">
    <source>
        <dbReference type="HAMAP-Rule" id="MF_01966"/>
    </source>
</evidence>
<evidence type="ECO:0000256" key="19">
    <source>
        <dbReference type="PIRNR" id="PIRNR017184"/>
    </source>
</evidence>
<dbReference type="InterPro" id="IPR004443">
    <property type="entry name" value="YjeF_N_dom"/>
</dbReference>
<keyword evidence="8 17" id="KW-0521">NADP</keyword>
<dbReference type="Pfam" id="PF03853">
    <property type="entry name" value="YjeF_N"/>
    <property type="match status" value="1"/>
</dbReference>
<evidence type="ECO:0000256" key="7">
    <source>
        <dbReference type="ARBA" id="ARBA00022840"/>
    </source>
</evidence>